<dbReference type="InterPro" id="IPR016208">
    <property type="entry name" value="Ald_Oxase/xanthine_DH-like"/>
</dbReference>
<dbReference type="Pfam" id="PF03450">
    <property type="entry name" value="CO_deh_flav_C"/>
    <property type="match status" value="1"/>
</dbReference>
<gene>
    <name evidence="7" type="ORF">ACFQ5P_11990</name>
</gene>
<feature type="region of interest" description="Disordered" evidence="5">
    <location>
        <begin position="616"/>
        <end position="636"/>
    </location>
</feature>
<feature type="region of interest" description="Disordered" evidence="5">
    <location>
        <begin position="224"/>
        <end position="302"/>
    </location>
</feature>
<dbReference type="InterPro" id="IPR002888">
    <property type="entry name" value="2Fe-2S-bd"/>
</dbReference>
<feature type="compositionally biased region" description="Gly residues" evidence="5">
    <location>
        <begin position="96"/>
        <end position="107"/>
    </location>
</feature>
<dbReference type="PROSITE" id="PS51387">
    <property type="entry name" value="FAD_PCMH"/>
    <property type="match status" value="1"/>
</dbReference>
<dbReference type="EMBL" id="JBHTOQ010000022">
    <property type="protein sequence ID" value="MFD1482017.1"/>
    <property type="molecule type" value="Genomic_DNA"/>
</dbReference>
<accession>A0ABW4DW73</accession>
<protein>
    <submittedName>
        <fullName evidence="7">Xanthine dehydrogenase small subunit</fullName>
    </submittedName>
</protein>
<dbReference type="Proteomes" id="UP001597302">
    <property type="component" value="Unassembled WGS sequence"/>
</dbReference>
<dbReference type="SMART" id="SM01092">
    <property type="entry name" value="CO_deh_flav_C"/>
    <property type="match status" value="1"/>
</dbReference>
<dbReference type="InterPro" id="IPR036318">
    <property type="entry name" value="FAD-bd_PCMH-like_sf"/>
</dbReference>
<dbReference type="Pfam" id="PF00941">
    <property type="entry name" value="FAD_binding_5"/>
    <property type="match status" value="1"/>
</dbReference>
<dbReference type="Pfam" id="PF01799">
    <property type="entry name" value="Fer2_2"/>
    <property type="match status" value="1"/>
</dbReference>
<organism evidence="7 8">
    <name type="scientific">Paracoccus nototheniae</name>
    <dbReference type="NCBI Taxonomy" id="2489002"/>
    <lineage>
        <taxon>Bacteria</taxon>
        <taxon>Pseudomonadati</taxon>
        <taxon>Pseudomonadota</taxon>
        <taxon>Alphaproteobacteria</taxon>
        <taxon>Rhodobacterales</taxon>
        <taxon>Paracoccaceae</taxon>
        <taxon>Paracoccus</taxon>
    </lineage>
</organism>
<sequence>MTQLQFLLNDRPVGLSDVGASDTLLDHLRLVRRLTGTKEGCAEGDCGACTVLSGRLTPDGLVYEPVNACIRLLAACHATHIVTIEHLRGPQDGAQDGAGDGSGGGPAETGDAQMPALGVGGRAVGLHPVQQAMVDHHASQCGFCTPGIVMALYGLWMADPDADARAIEVALQGNICRCTGYEPIIRAALAAGAAGGQAQDALTLERGSVTRALAAMRHGGRVTLSRGAVGAGPGAAPGASQSGDPGAGRGMGRNGGDDAGRNADRNADRNTDPGTLRADPLGAGTPDAGPPHAGPLHAGTDRAIIPCDTDDLAQALLAEPQATLVAGATDVGLWVTKFMRDISPAIFIGHLMKEIAVTDDMLELGAGVTYSEAAPLIARHIPEAHDYWLRIGGWQVRNMGTIGANIANGSPIGDTPPLLIALGARIVLRRGDVRRTLALEDFFLDYGRQDRAPGEFVERILVPLRPTARSGARAGTDSGADAAPGPRTLIAAYKITKRRDSDITAVAAGFCLQVHGGIITEARLAFGGMAATPKRAAGAEAALRGQPFTQASFEAAARAVDGDFQPLSDMRASAAYRATVARNLFRRFWLEQGAGADPDRPVRLNHAVPQALRQAVAAEAPPFPGAEAPPSLKAGE</sequence>
<dbReference type="InterPro" id="IPR036884">
    <property type="entry name" value="2Fe-2S-bd_dom_sf"/>
</dbReference>
<evidence type="ECO:0000313" key="7">
    <source>
        <dbReference type="EMBL" id="MFD1482017.1"/>
    </source>
</evidence>
<reference evidence="8" key="1">
    <citation type="journal article" date="2019" name="Int. J. Syst. Evol. Microbiol.">
        <title>The Global Catalogue of Microorganisms (GCM) 10K type strain sequencing project: providing services to taxonomists for standard genome sequencing and annotation.</title>
        <authorList>
            <consortium name="The Broad Institute Genomics Platform"/>
            <consortium name="The Broad Institute Genome Sequencing Center for Infectious Disease"/>
            <person name="Wu L."/>
            <person name="Ma J."/>
        </authorList>
    </citation>
    <scope>NUCLEOTIDE SEQUENCE [LARGE SCALE GENOMIC DNA]</scope>
    <source>
        <strain evidence="8">CCM 8875</strain>
    </source>
</reference>
<keyword evidence="3" id="KW-0274">FAD</keyword>
<feature type="region of interest" description="Disordered" evidence="5">
    <location>
        <begin position="89"/>
        <end position="114"/>
    </location>
</feature>
<feature type="compositionally biased region" description="Gly residues" evidence="5">
    <location>
        <begin position="245"/>
        <end position="254"/>
    </location>
</feature>
<comment type="caution">
    <text evidence="7">The sequence shown here is derived from an EMBL/GenBank/DDBJ whole genome shotgun (WGS) entry which is preliminary data.</text>
</comment>
<proteinExistence type="predicted"/>
<evidence type="ECO:0000256" key="1">
    <source>
        <dbReference type="ARBA" id="ARBA00022630"/>
    </source>
</evidence>
<dbReference type="Gene3D" id="3.30.390.50">
    <property type="entry name" value="CO dehydrogenase flavoprotein, C-terminal domain"/>
    <property type="match status" value="1"/>
</dbReference>
<dbReference type="PROSITE" id="PS00197">
    <property type="entry name" value="2FE2S_FER_1"/>
    <property type="match status" value="1"/>
</dbReference>
<dbReference type="SUPFAM" id="SSF55447">
    <property type="entry name" value="CO dehydrogenase flavoprotein C-terminal domain-like"/>
    <property type="match status" value="1"/>
</dbReference>
<keyword evidence="4" id="KW-0408">Iron</keyword>
<dbReference type="PANTHER" id="PTHR45444">
    <property type="entry name" value="XANTHINE DEHYDROGENASE"/>
    <property type="match status" value="1"/>
</dbReference>
<dbReference type="SUPFAM" id="SSF54292">
    <property type="entry name" value="2Fe-2S ferredoxin-like"/>
    <property type="match status" value="1"/>
</dbReference>
<dbReference type="InterPro" id="IPR016166">
    <property type="entry name" value="FAD-bd_PCMH"/>
</dbReference>
<feature type="compositionally biased region" description="Low complexity" evidence="5">
    <location>
        <begin position="617"/>
        <end position="630"/>
    </location>
</feature>
<dbReference type="Gene3D" id="3.30.43.10">
    <property type="entry name" value="Uridine Diphospho-n-acetylenolpyruvylglucosamine Reductase, domain 2"/>
    <property type="match status" value="1"/>
</dbReference>
<dbReference type="Gene3D" id="3.10.20.30">
    <property type="match status" value="1"/>
</dbReference>
<feature type="domain" description="FAD-binding PCMH-type" evidence="6">
    <location>
        <begin position="296"/>
        <end position="467"/>
    </location>
</feature>
<dbReference type="InterPro" id="IPR002346">
    <property type="entry name" value="Mopterin_DH_FAD-bd"/>
</dbReference>
<dbReference type="InterPro" id="IPR012675">
    <property type="entry name" value="Beta-grasp_dom_sf"/>
</dbReference>
<dbReference type="InterPro" id="IPR006058">
    <property type="entry name" value="2Fe2S_fd_BS"/>
</dbReference>
<keyword evidence="1" id="KW-0285">Flavoprotein</keyword>
<dbReference type="InterPro" id="IPR036683">
    <property type="entry name" value="CO_DH_flav_C_dom_sf"/>
</dbReference>
<evidence type="ECO:0000256" key="5">
    <source>
        <dbReference type="SAM" id="MobiDB-lite"/>
    </source>
</evidence>
<feature type="compositionally biased region" description="Basic and acidic residues" evidence="5">
    <location>
        <begin position="255"/>
        <end position="271"/>
    </location>
</feature>
<name>A0ABW4DW73_9RHOB</name>
<dbReference type="SUPFAM" id="SSF56176">
    <property type="entry name" value="FAD-binding/transporter-associated domain-like"/>
    <property type="match status" value="1"/>
</dbReference>
<dbReference type="Gene3D" id="3.30.465.10">
    <property type="match status" value="1"/>
</dbReference>
<dbReference type="Gene3D" id="1.10.150.120">
    <property type="entry name" value="[2Fe-2S]-binding domain"/>
    <property type="match status" value="1"/>
</dbReference>
<evidence type="ECO:0000256" key="3">
    <source>
        <dbReference type="ARBA" id="ARBA00022827"/>
    </source>
</evidence>
<evidence type="ECO:0000259" key="6">
    <source>
        <dbReference type="PROSITE" id="PS51387"/>
    </source>
</evidence>
<dbReference type="InterPro" id="IPR036010">
    <property type="entry name" value="2Fe-2S_ferredoxin-like_sf"/>
</dbReference>
<dbReference type="PANTHER" id="PTHR45444:SF3">
    <property type="entry name" value="XANTHINE DEHYDROGENASE"/>
    <property type="match status" value="1"/>
</dbReference>
<evidence type="ECO:0000313" key="8">
    <source>
        <dbReference type="Proteomes" id="UP001597302"/>
    </source>
</evidence>
<keyword evidence="2" id="KW-0479">Metal-binding</keyword>
<dbReference type="RefSeq" id="WP_379107080.1">
    <property type="nucleotide sequence ID" value="NZ_JBHTOQ010000022.1"/>
</dbReference>
<dbReference type="SUPFAM" id="SSF47741">
    <property type="entry name" value="CO dehydrogenase ISP C-domain like"/>
    <property type="match status" value="1"/>
</dbReference>
<dbReference type="InterPro" id="IPR005107">
    <property type="entry name" value="CO_DH_flav_C"/>
</dbReference>
<dbReference type="InterPro" id="IPR016167">
    <property type="entry name" value="FAD-bd_PCMH_sub1"/>
</dbReference>
<keyword evidence="8" id="KW-1185">Reference proteome</keyword>
<dbReference type="InterPro" id="IPR016169">
    <property type="entry name" value="FAD-bd_PCMH_sub2"/>
</dbReference>
<evidence type="ECO:0000256" key="4">
    <source>
        <dbReference type="ARBA" id="ARBA00023004"/>
    </source>
</evidence>
<evidence type="ECO:0000256" key="2">
    <source>
        <dbReference type="ARBA" id="ARBA00022723"/>
    </source>
</evidence>